<dbReference type="InterPro" id="IPR014729">
    <property type="entry name" value="Rossmann-like_a/b/a_fold"/>
</dbReference>
<dbReference type="AlphaFoldDB" id="A0A1G9D9Z5"/>
<dbReference type="InterPro" id="IPR015262">
    <property type="entry name" value="tRNA_Ile_lys_synt_subst-bd"/>
</dbReference>
<dbReference type="InterPro" id="IPR012795">
    <property type="entry name" value="tRNA_Ile_lys_synt_N"/>
</dbReference>
<dbReference type="Proteomes" id="UP000198694">
    <property type="component" value="Unassembled WGS sequence"/>
</dbReference>
<dbReference type="PANTHER" id="PTHR43033:SF1">
    <property type="entry name" value="TRNA(ILE)-LYSIDINE SYNTHASE-RELATED"/>
    <property type="match status" value="1"/>
</dbReference>
<name>A0A1G9D9Z5_9BACI</name>
<evidence type="ECO:0000256" key="4">
    <source>
        <dbReference type="ARBA" id="ARBA00022694"/>
    </source>
</evidence>
<keyword evidence="6 8" id="KW-0067">ATP-binding</keyword>
<dbReference type="GO" id="GO:0005737">
    <property type="term" value="C:cytoplasm"/>
    <property type="evidence" value="ECO:0007669"/>
    <property type="project" value="UniProtKB-SubCell"/>
</dbReference>
<comment type="domain">
    <text evidence="8">The N-terminal region contains the highly conserved SGGXDS motif, predicted to be a P-loop motif involved in ATP binding.</text>
</comment>
<dbReference type="EC" id="6.3.4.19" evidence="8"/>
<evidence type="ECO:0000256" key="3">
    <source>
        <dbReference type="ARBA" id="ARBA00022598"/>
    </source>
</evidence>
<comment type="function">
    <text evidence="8">Ligates lysine onto the cytidine present at position 34 of the AUA codon-specific tRNA(Ile) that contains the anticodon CAU, in an ATP-dependent manner. Cytidine is converted to lysidine, thus changing the amino acid specificity of the tRNA from methionine to isoleucine.</text>
</comment>
<evidence type="ECO:0000259" key="9">
    <source>
        <dbReference type="SMART" id="SM00977"/>
    </source>
</evidence>
<accession>A0A1G9D9Z5</accession>
<evidence type="ECO:0000256" key="5">
    <source>
        <dbReference type="ARBA" id="ARBA00022741"/>
    </source>
</evidence>
<dbReference type="SMART" id="SM00977">
    <property type="entry name" value="TilS_C"/>
    <property type="match status" value="1"/>
</dbReference>
<comment type="catalytic activity">
    <reaction evidence="7 8">
        <text>cytidine(34) in tRNA(Ile2) + L-lysine + ATP = lysidine(34) in tRNA(Ile2) + AMP + diphosphate + H(+)</text>
        <dbReference type="Rhea" id="RHEA:43744"/>
        <dbReference type="Rhea" id="RHEA-COMP:10625"/>
        <dbReference type="Rhea" id="RHEA-COMP:10670"/>
        <dbReference type="ChEBI" id="CHEBI:15378"/>
        <dbReference type="ChEBI" id="CHEBI:30616"/>
        <dbReference type="ChEBI" id="CHEBI:32551"/>
        <dbReference type="ChEBI" id="CHEBI:33019"/>
        <dbReference type="ChEBI" id="CHEBI:82748"/>
        <dbReference type="ChEBI" id="CHEBI:83665"/>
        <dbReference type="ChEBI" id="CHEBI:456215"/>
        <dbReference type="EC" id="6.3.4.19"/>
    </reaction>
</comment>
<keyword evidence="11" id="KW-1185">Reference proteome</keyword>
<dbReference type="Pfam" id="PF01171">
    <property type="entry name" value="ATP_bind_3"/>
    <property type="match status" value="1"/>
</dbReference>
<dbReference type="GO" id="GO:0005524">
    <property type="term" value="F:ATP binding"/>
    <property type="evidence" value="ECO:0007669"/>
    <property type="project" value="UniProtKB-UniRule"/>
</dbReference>
<organism evidence="10 11">
    <name type="scientific">Sediminibacillus albus</name>
    <dbReference type="NCBI Taxonomy" id="407036"/>
    <lineage>
        <taxon>Bacteria</taxon>
        <taxon>Bacillati</taxon>
        <taxon>Bacillota</taxon>
        <taxon>Bacilli</taxon>
        <taxon>Bacillales</taxon>
        <taxon>Bacillaceae</taxon>
        <taxon>Sediminibacillus</taxon>
    </lineage>
</organism>
<evidence type="ECO:0000256" key="7">
    <source>
        <dbReference type="ARBA" id="ARBA00048539"/>
    </source>
</evidence>
<dbReference type="SUPFAM" id="SSF56037">
    <property type="entry name" value="PheT/TilS domain"/>
    <property type="match status" value="1"/>
</dbReference>
<evidence type="ECO:0000256" key="8">
    <source>
        <dbReference type="HAMAP-Rule" id="MF_01161"/>
    </source>
</evidence>
<dbReference type="InterPro" id="IPR012094">
    <property type="entry name" value="tRNA_Ile_lys_synt"/>
</dbReference>
<dbReference type="CDD" id="cd01992">
    <property type="entry name" value="TilS_N"/>
    <property type="match status" value="1"/>
</dbReference>
<dbReference type="GO" id="GO:0006400">
    <property type="term" value="P:tRNA modification"/>
    <property type="evidence" value="ECO:0007669"/>
    <property type="project" value="UniProtKB-UniRule"/>
</dbReference>
<dbReference type="Pfam" id="PF09179">
    <property type="entry name" value="TilS"/>
    <property type="match status" value="1"/>
</dbReference>
<keyword evidence="2 8" id="KW-0963">Cytoplasm</keyword>
<dbReference type="Gene3D" id="3.40.50.620">
    <property type="entry name" value="HUPs"/>
    <property type="match status" value="1"/>
</dbReference>
<dbReference type="InterPro" id="IPR011063">
    <property type="entry name" value="TilS/TtcA_N"/>
</dbReference>
<proteinExistence type="inferred from homology"/>
<dbReference type="Pfam" id="PF11734">
    <property type="entry name" value="TilS_C"/>
    <property type="match status" value="1"/>
</dbReference>
<feature type="binding site" evidence="8">
    <location>
        <begin position="28"/>
        <end position="33"/>
    </location>
    <ligand>
        <name>ATP</name>
        <dbReference type="ChEBI" id="CHEBI:30616"/>
    </ligand>
</feature>
<evidence type="ECO:0000313" key="11">
    <source>
        <dbReference type="Proteomes" id="UP000198694"/>
    </source>
</evidence>
<dbReference type="NCBIfam" id="TIGR02433">
    <property type="entry name" value="lysidine_TilS_C"/>
    <property type="match status" value="1"/>
</dbReference>
<keyword evidence="4 8" id="KW-0819">tRNA processing</keyword>
<dbReference type="Gene3D" id="3.30.465.60">
    <property type="match status" value="1"/>
</dbReference>
<evidence type="ECO:0000256" key="1">
    <source>
        <dbReference type="ARBA" id="ARBA00004496"/>
    </source>
</evidence>
<sequence>MMLETEVNKFIEKQKLLHKHAVILVGVSGGPDSMALLHFFQSLQEEWDLRLIAVTADHGLRGKESRQDVDYVRSICESWNIEFVETFLDVPSYKKDRGLGTQVSARKLRYQFYEEQMQRFGADYLALGHHGDDQAETVLMGVTRGTSLSALKGIPAKRPFAGGWIVRPFLAATKKQIEAYCQKYNIMPRIDPSNMEDTYTRNYFRLHIIPLLKKKNPNFLNNIQRLSESVVEDELFLGQEAQKLFEKEVELPEHSRSANFKIESFAKFPIALQRRAFHLILNYLYCSMPPDLSYVHEEQFFNLLSNSKANAAVDLPGGLKMVKAYHFINFYFEKDREKSFYITLDGPDRVLLPGGSELIASITNDPTEDSRYDITYDLARISWPLSVRSRKNGDKMRVRGMNGTKKIKDIFIDEKVPLSQRESWPVVEDGEGNILWLAGLKKGVGNDSEKAVKFLRLHYDKKSTI</sequence>
<dbReference type="InterPro" id="IPR012796">
    <property type="entry name" value="Lysidine-tRNA-synth_C"/>
</dbReference>
<evidence type="ECO:0000256" key="2">
    <source>
        <dbReference type="ARBA" id="ARBA00022490"/>
    </source>
</evidence>
<comment type="subcellular location">
    <subcellularLocation>
        <location evidence="1 8">Cytoplasm</location>
    </subcellularLocation>
</comment>
<keyword evidence="3 8" id="KW-0436">Ligase</keyword>
<evidence type="ECO:0000313" key="10">
    <source>
        <dbReference type="EMBL" id="SDK60691.1"/>
    </source>
</evidence>
<dbReference type="SUPFAM" id="SSF52402">
    <property type="entry name" value="Adenine nucleotide alpha hydrolases-like"/>
    <property type="match status" value="1"/>
</dbReference>
<gene>
    <name evidence="8" type="primary">tilS</name>
    <name evidence="10" type="ORF">SAMN05216243_0056</name>
</gene>
<dbReference type="SUPFAM" id="SSF82829">
    <property type="entry name" value="MesJ substrate recognition domain-like"/>
    <property type="match status" value="1"/>
</dbReference>
<reference evidence="10 11" key="1">
    <citation type="submission" date="2016-10" db="EMBL/GenBank/DDBJ databases">
        <authorList>
            <person name="de Groot N.N."/>
        </authorList>
    </citation>
    <scope>NUCLEOTIDE SEQUENCE [LARGE SCALE GENOMIC DNA]</scope>
    <source>
        <strain evidence="10 11">CGMCC 1.6502</strain>
    </source>
</reference>
<dbReference type="STRING" id="407036.SAMN05216243_0056"/>
<evidence type="ECO:0000256" key="6">
    <source>
        <dbReference type="ARBA" id="ARBA00022840"/>
    </source>
</evidence>
<protein>
    <recommendedName>
        <fullName evidence="8">tRNA(Ile)-lysidine synthase</fullName>
        <ecNumber evidence="8">6.3.4.19</ecNumber>
    </recommendedName>
    <alternativeName>
        <fullName evidence="8">tRNA(Ile)-2-lysyl-cytidine synthase</fullName>
    </alternativeName>
    <alternativeName>
        <fullName evidence="8">tRNA(Ile)-lysidine synthetase</fullName>
    </alternativeName>
</protein>
<dbReference type="RefSeq" id="WP_245690192.1">
    <property type="nucleotide sequence ID" value="NZ_FNFL01000010.1"/>
</dbReference>
<dbReference type="GO" id="GO:0032267">
    <property type="term" value="F:tRNA(Ile)-lysidine synthase activity"/>
    <property type="evidence" value="ECO:0007669"/>
    <property type="project" value="UniProtKB-EC"/>
</dbReference>
<dbReference type="HAMAP" id="MF_01161">
    <property type="entry name" value="tRNA_Ile_lys_synt"/>
    <property type="match status" value="1"/>
</dbReference>
<feature type="domain" description="Lysidine-tRNA(Ile) synthetase C-terminal" evidence="9">
    <location>
        <begin position="385"/>
        <end position="454"/>
    </location>
</feature>
<dbReference type="EMBL" id="FNFL01000010">
    <property type="protein sequence ID" value="SDK60691.1"/>
    <property type="molecule type" value="Genomic_DNA"/>
</dbReference>
<comment type="similarity">
    <text evidence="8">Belongs to the tRNA(Ile)-lysidine synthase family.</text>
</comment>
<keyword evidence="5 8" id="KW-0547">Nucleotide-binding</keyword>
<dbReference type="PANTHER" id="PTHR43033">
    <property type="entry name" value="TRNA(ILE)-LYSIDINE SYNTHASE-RELATED"/>
    <property type="match status" value="1"/>
</dbReference>
<dbReference type="NCBIfam" id="TIGR02432">
    <property type="entry name" value="lysidine_TilS_N"/>
    <property type="match status" value="1"/>
</dbReference>